<name>C0ECL5_9FIRM</name>
<accession>C0ECL5</accession>
<dbReference type="Proteomes" id="UP000003340">
    <property type="component" value="Unassembled WGS sequence"/>
</dbReference>
<sequence>MAFEKSGRALLVARDSLFCCWCGGVLSIRLDKTAKRRLQSQPPLNIAGISLFCEIHFSNVLTAPCLKLAARNKRQRTQTPIRRSTMGLEG</sequence>
<keyword evidence="2" id="KW-1185">Reference proteome</keyword>
<comment type="caution">
    <text evidence="1">The sequence shown here is derived from an EMBL/GenBank/DDBJ whole genome shotgun (WGS) entry which is preliminary data.</text>
</comment>
<gene>
    <name evidence="1" type="ORF">CLOSTMETH_01586</name>
</gene>
<dbReference type="HOGENOM" id="CLU_2435658_0_0_9"/>
<evidence type="ECO:0000313" key="2">
    <source>
        <dbReference type="Proteomes" id="UP000003340"/>
    </source>
</evidence>
<organism evidence="1 2">
    <name type="scientific">[Clostridium] methylpentosum DSM 5476</name>
    <dbReference type="NCBI Taxonomy" id="537013"/>
    <lineage>
        <taxon>Bacteria</taxon>
        <taxon>Bacillati</taxon>
        <taxon>Bacillota</taxon>
        <taxon>Clostridia</taxon>
        <taxon>Eubacteriales</taxon>
        <taxon>Oscillospiraceae</taxon>
        <taxon>Oscillospiraceae incertae sedis</taxon>
    </lineage>
</organism>
<dbReference type="STRING" id="537013.CLOSTMETH_01586"/>
<reference evidence="1 2" key="2">
    <citation type="submission" date="2009-02" db="EMBL/GenBank/DDBJ databases">
        <title>Draft genome sequence of Clostridium methylpentosum (DSM 5476).</title>
        <authorList>
            <person name="Sudarsanam P."/>
            <person name="Ley R."/>
            <person name="Guruge J."/>
            <person name="Turnbaugh P.J."/>
            <person name="Mahowald M."/>
            <person name="Liep D."/>
            <person name="Gordon J."/>
        </authorList>
    </citation>
    <scope>NUCLEOTIDE SEQUENCE [LARGE SCALE GENOMIC DNA]</scope>
    <source>
        <strain evidence="1 2">DSM 5476</strain>
    </source>
</reference>
<protein>
    <submittedName>
        <fullName evidence="1">Uncharacterized protein</fullName>
    </submittedName>
</protein>
<proteinExistence type="predicted"/>
<evidence type="ECO:0000313" key="1">
    <source>
        <dbReference type="EMBL" id="EEG30831.1"/>
    </source>
</evidence>
<reference evidence="1 2" key="1">
    <citation type="submission" date="2009-01" db="EMBL/GenBank/DDBJ databases">
        <authorList>
            <person name="Fulton L."/>
            <person name="Clifton S."/>
            <person name="Fulton B."/>
            <person name="Xu J."/>
            <person name="Minx P."/>
            <person name="Pepin K.H."/>
            <person name="Johnson M."/>
            <person name="Bhonagiri V."/>
            <person name="Nash W.E."/>
            <person name="Mardis E.R."/>
            <person name="Wilson R.K."/>
        </authorList>
    </citation>
    <scope>NUCLEOTIDE SEQUENCE [LARGE SCALE GENOMIC DNA]</scope>
    <source>
        <strain evidence="1 2">DSM 5476</strain>
    </source>
</reference>
<dbReference type="AlphaFoldDB" id="C0ECL5"/>
<dbReference type="EMBL" id="ACEC01000052">
    <property type="protein sequence ID" value="EEG30831.1"/>
    <property type="molecule type" value="Genomic_DNA"/>
</dbReference>